<dbReference type="InterPro" id="IPR005502">
    <property type="entry name" value="Ribosyl_crysJ1"/>
</dbReference>
<dbReference type="EMBL" id="UIDG01000650">
    <property type="protein sequence ID" value="SUS08901.1"/>
    <property type="molecule type" value="Genomic_DNA"/>
</dbReference>
<dbReference type="EC" id="3.2.2.24" evidence="1"/>
<dbReference type="GO" id="GO:0047407">
    <property type="term" value="F:ADP-ribosyl-[dinitrogen reductase] hydrolase activity"/>
    <property type="evidence" value="ECO:0007669"/>
    <property type="project" value="UniProtKB-EC"/>
</dbReference>
<dbReference type="InterPro" id="IPR013479">
    <property type="entry name" value="ADP-ribosyl_diN_reduct_hydro"/>
</dbReference>
<dbReference type="InterPro" id="IPR036705">
    <property type="entry name" value="Ribosyl_crysJ1_sf"/>
</dbReference>
<sequence length="300" mass="32311">MPDAMLMDRALGAYLGFAVGDALGATVEFMTKGEIAVQYGVHVRMIGGGWLNLKPGQITDDTEMTLAVGRAMIAADGWDVRAVCDEFVAWMRKVPIDVGNTCRRGIRRYMADGSVTGPLNEGDAGNGACMRNLPVALATIHAPALFERWTREQCHVTHNHPLSDAATLALGRMVRRLLMGGGIPECRAEAKALIAQHPQFRFDRYNGVCSAFIVDTLQTVLHFYFRSDSIRSCIITTVNNGGDADTAGALAGMLAGATYGAAEIPKAWLDRLDKGVVKEIHGQVASLLRLAERLRAGTAP</sequence>
<dbReference type="Gene3D" id="1.10.4080.10">
    <property type="entry name" value="ADP-ribosylation/Crystallin J1"/>
    <property type="match status" value="1"/>
</dbReference>
<keyword evidence="1" id="KW-0378">Hydrolase</keyword>
<evidence type="ECO:0000313" key="1">
    <source>
        <dbReference type="EMBL" id="SUS08901.1"/>
    </source>
</evidence>
<proteinExistence type="predicted"/>
<dbReference type="SUPFAM" id="SSF101478">
    <property type="entry name" value="ADP-ribosylglycohydrolase"/>
    <property type="match status" value="1"/>
</dbReference>
<name>A0A380TMA8_9ZZZZ</name>
<dbReference type="AlphaFoldDB" id="A0A380TMA8"/>
<dbReference type="PANTHER" id="PTHR16222">
    <property type="entry name" value="ADP-RIBOSYLGLYCOHYDROLASE"/>
    <property type="match status" value="1"/>
</dbReference>
<reference evidence="1" key="1">
    <citation type="submission" date="2018-07" db="EMBL/GenBank/DDBJ databases">
        <authorList>
            <person name="Quirk P.G."/>
            <person name="Krulwich T.A."/>
        </authorList>
    </citation>
    <scope>NUCLEOTIDE SEQUENCE</scope>
</reference>
<accession>A0A380TMA8</accession>
<dbReference type="NCBIfam" id="TIGR02662">
    <property type="entry name" value="dinitro_DRAG"/>
    <property type="match status" value="1"/>
</dbReference>
<dbReference type="PANTHER" id="PTHR16222:SF12">
    <property type="entry name" value="ADP-RIBOSYLGLYCOHYDROLASE-RELATED"/>
    <property type="match status" value="1"/>
</dbReference>
<dbReference type="Pfam" id="PF03747">
    <property type="entry name" value="ADP_ribosyl_GH"/>
    <property type="match status" value="1"/>
</dbReference>
<keyword evidence="1" id="KW-0326">Glycosidase</keyword>
<dbReference type="InterPro" id="IPR050792">
    <property type="entry name" value="ADP-ribosylglycohydrolase"/>
</dbReference>
<protein>
    <submittedName>
        <fullName evidence="1">ADP-ribosyl-(Dinitrogen reductase) glycohydrolase</fullName>
        <ecNumber evidence="1">3.2.2.24</ecNumber>
    </submittedName>
</protein>
<organism evidence="1">
    <name type="scientific">metagenome</name>
    <dbReference type="NCBI Taxonomy" id="256318"/>
    <lineage>
        <taxon>unclassified sequences</taxon>
        <taxon>metagenomes</taxon>
    </lineage>
</organism>
<gene>
    <name evidence="1" type="primary">draG</name>
    <name evidence="1" type="ORF">DF3PB_940004</name>
</gene>